<gene>
    <name evidence="1" type="ORF">MKW94_030440</name>
</gene>
<dbReference type="EMBL" id="JAJJMA010096309">
    <property type="protein sequence ID" value="MCL7029978.1"/>
    <property type="molecule type" value="Genomic_DNA"/>
</dbReference>
<reference evidence="1" key="1">
    <citation type="submission" date="2022-03" db="EMBL/GenBank/DDBJ databases">
        <title>A functionally conserved STORR gene fusion in Papaver species that diverged 16.8 million years ago.</title>
        <authorList>
            <person name="Catania T."/>
        </authorList>
    </citation>
    <scope>NUCLEOTIDE SEQUENCE</scope>
    <source>
        <strain evidence="1">S-191538</strain>
    </source>
</reference>
<dbReference type="AlphaFoldDB" id="A0AA41S9H9"/>
<sequence length="48" mass="5257">MCSNIIALYKSAGGVSELEESAEELMERCDNACFQLCNKKLDTTVVAK</sequence>
<keyword evidence="2" id="KW-1185">Reference proteome</keyword>
<proteinExistence type="predicted"/>
<comment type="caution">
    <text evidence="1">The sequence shown here is derived from an EMBL/GenBank/DDBJ whole genome shotgun (WGS) entry which is preliminary data.</text>
</comment>
<accession>A0AA41S9H9</accession>
<name>A0AA41S9H9_PAPNU</name>
<protein>
    <submittedName>
        <fullName evidence="1">Uncharacterized protein</fullName>
    </submittedName>
</protein>
<evidence type="ECO:0000313" key="2">
    <source>
        <dbReference type="Proteomes" id="UP001177140"/>
    </source>
</evidence>
<evidence type="ECO:0000313" key="1">
    <source>
        <dbReference type="EMBL" id="MCL7029978.1"/>
    </source>
</evidence>
<organism evidence="1 2">
    <name type="scientific">Papaver nudicaule</name>
    <name type="common">Iceland poppy</name>
    <dbReference type="NCBI Taxonomy" id="74823"/>
    <lineage>
        <taxon>Eukaryota</taxon>
        <taxon>Viridiplantae</taxon>
        <taxon>Streptophyta</taxon>
        <taxon>Embryophyta</taxon>
        <taxon>Tracheophyta</taxon>
        <taxon>Spermatophyta</taxon>
        <taxon>Magnoliopsida</taxon>
        <taxon>Ranunculales</taxon>
        <taxon>Papaveraceae</taxon>
        <taxon>Papaveroideae</taxon>
        <taxon>Papaver</taxon>
    </lineage>
</organism>
<dbReference type="Proteomes" id="UP001177140">
    <property type="component" value="Unassembled WGS sequence"/>
</dbReference>